<feature type="compositionally biased region" description="Pro residues" evidence="1">
    <location>
        <begin position="15"/>
        <end position="28"/>
    </location>
</feature>
<sequence>MTGDNHPSTGNRPNNTPPIPSNTTPPIPSGQNRIPFPSTSTPQDPQESAHDRPTTQEKGKESGKSDNGHHHRCALWSK</sequence>
<evidence type="ECO:0000313" key="3">
    <source>
        <dbReference type="Proteomes" id="UP000325313"/>
    </source>
</evidence>
<feature type="compositionally biased region" description="Basic residues" evidence="1">
    <location>
        <begin position="69"/>
        <end position="78"/>
    </location>
</feature>
<evidence type="ECO:0000256" key="1">
    <source>
        <dbReference type="SAM" id="MobiDB-lite"/>
    </source>
</evidence>
<feature type="compositionally biased region" description="Polar residues" evidence="1">
    <location>
        <begin position="37"/>
        <end position="46"/>
    </location>
</feature>
<name>A0A5B0NS38_PUCGR</name>
<reference evidence="2 3" key="1">
    <citation type="submission" date="2019-05" db="EMBL/GenBank/DDBJ databases">
        <title>Emergence of the Ug99 lineage of the wheat stem rust pathogen through somatic hybridization.</title>
        <authorList>
            <person name="Li F."/>
            <person name="Upadhyaya N.M."/>
            <person name="Sperschneider J."/>
            <person name="Matny O."/>
            <person name="Nguyen-Phuc H."/>
            <person name="Mago R."/>
            <person name="Raley C."/>
            <person name="Miller M.E."/>
            <person name="Silverstein K.A.T."/>
            <person name="Henningsen E."/>
            <person name="Hirsch C.D."/>
            <person name="Visser B."/>
            <person name="Pretorius Z.A."/>
            <person name="Steffenson B.J."/>
            <person name="Schwessinger B."/>
            <person name="Dodds P.N."/>
            <person name="Figueroa M."/>
        </authorList>
    </citation>
    <scope>NUCLEOTIDE SEQUENCE [LARGE SCALE GENOMIC DNA]</scope>
    <source>
        <strain evidence="2 3">Ug99</strain>
    </source>
</reference>
<protein>
    <submittedName>
        <fullName evidence="2">Uncharacterized protein</fullName>
    </submittedName>
</protein>
<organism evidence="2 3">
    <name type="scientific">Puccinia graminis f. sp. tritici</name>
    <dbReference type="NCBI Taxonomy" id="56615"/>
    <lineage>
        <taxon>Eukaryota</taxon>
        <taxon>Fungi</taxon>
        <taxon>Dikarya</taxon>
        <taxon>Basidiomycota</taxon>
        <taxon>Pucciniomycotina</taxon>
        <taxon>Pucciniomycetes</taxon>
        <taxon>Pucciniales</taxon>
        <taxon>Pucciniaceae</taxon>
        <taxon>Puccinia</taxon>
    </lineage>
</organism>
<dbReference type="EMBL" id="VDEP01000378">
    <property type="protein sequence ID" value="KAA1092097.1"/>
    <property type="molecule type" value="Genomic_DNA"/>
</dbReference>
<comment type="caution">
    <text evidence="2">The sequence shown here is derived from an EMBL/GenBank/DDBJ whole genome shotgun (WGS) entry which is preliminary data.</text>
</comment>
<proteinExistence type="predicted"/>
<feature type="compositionally biased region" description="Polar residues" evidence="1">
    <location>
        <begin position="1"/>
        <end position="12"/>
    </location>
</feature>
<dbReference type="Proteomes" id="UP000325313">
    <property type="component" value="Unassembled WGS sequence"/>
</dbReference>
<dbReference type="AlphaFoldDB" id="A0A5B0NS38"/>
<evidence type="ECO:0000313" key="2">
    <source>
        <dbReference type="EMBL" id="KAA1092097.1"/>
    </source>
</evidence>
<gene>
    <name evidence="2" type="ORF">PGTUg99_018705</name>
</gene>
<feature type="region of interest" description="Disordered" evidence="1">
    <location>
        <begin position="1"/>
        <end position="78"/>
    </location>
</feature>
<feature type="compositionally biased region" description="Basic and acidic residues" evidence="1">
    <location>
        <begin position="47"/>
        <end position="68"/>
    </location>
</feature>
<accession>A0A5B0NS38</accession>